<sequence length="177" mass="19513">VSQRQHGGDPHLPQTLAPAAPWSAAATTGRGGDGGQRCQRTTAGPCLSPPSPSSPFSLLPPPSLLRRRRWVGPASHLPPAPDRQGSRSARDAHWCRDVSFFVFSFLWFVSRGLFLVVVICYFLNAKTRFVSRSINDSKIITIIFARPTLSERHKSLIIPSSLLAEPLKLFKIIFVSK</sequence>
<evidence type="ECO:0000256" key="2">
    <source>
        <dbReference type="SAM" id="Phobius"/>
    </source>
</evidence>
<organism evidence="3 4">
    <name type="scientific">Paspalum notatum var. saurae</name>
    <dbReference type="NCBI Taxonomy" id="547442"/>
    <lineage>
        <taxon>Eukaryota</taxon>
        <taxon>Viridiplantae</taxon>
        <taxon>Streptophyta</taxon>
        <taxon>Embryophyta</taxon>
        <taxon>Tracheophyta</taxon>
        <taxon>Spermatophyta</taxon>
        <taxon>Magnoliopsida</taxon>
        <taxon>Liliopsida</taxon>
        <taxon>Poales</taxon>
        <taxon>Poaceae</taxon>
        <taxon>PACMAD clade</taxon>
        <taxon>Panicoideae</taxon>
        <taxon>Andropogonodae</taxon>
        <taxon>Paspaleae</taxon>
        <taxon>Paspalinae</taxon>
        <taxon>Paspalum</taxon>
    </lineage>
</organism>
<dbReference type="AlphaFoldDB" id="A0AAQ3TLB5"/>
<keyword evidence="4" id="KW-1185">Reference proteome</keyword>
<feature type="non-terminal residue" evidence="3">
    <location>
        <position position="177"/>
    </location>
</feature>
<feature type="transmembrane region" description="Helical" evidence="2">
    <location>
        <begin position="100"/>
        <end position="123"/>
    </location>
</feature>
<feature type="region of interest" description="Disordered" evidence="1">
    <location>
        <begin position="1"/>
        <end position="59"/>
    </location>
</feature>
<evidence type="ECO:0000313" key="3">
    <source>
        <dbReference type="EMBL" id="WVZ74407.1"/>
    </source>
</evidence>
<dbReference type="EMBL" id="CP144749">
    <property type="protein sequence ID" value="WVZ74407.1"/>
    <property type="molecule type" value="Genomic_DNA"/>
</dbReference>
<name>A0AAQ3TLB5_PASNO</name>
<keyword evidence="2" id="KW-0812">Transmembrane</keyword>
<protein>
    <submittedName>
        <fullName evidence="3">Uncharacterized protein</fullName>
    </submittedName>
</protein>
<proteinExistence type="predicted"/>
<dbReference type="Proteomes" id="UP001341281">
    <property type="component" value="Chromosome 05"/>
</dbReference>
<evidence type="ECO:0000256" key="1">
    <source>
        <dbReference type="SAM" id="MobiDB-lite"/>
    </source>
</evidence>
<feature type="compositionally biased region" description="Pro residues" evidence="1">
    <location>
        <begin position="47"/>
        <end position="59"/>
    </location>
</feature>
<keyword evidence="2" id="KW-1133">Transmembrane helix</keyword>
<evidence type="ECO:0000313" key="4">
    <source>
        <dbReference type="Proteomes" id="UP001341281"/>
    </source>
</evidence>
<keyword evidence="2" id="KW-0472">Membrane</keyword>
<accession>A0AAQ3TLB5</accession>
<gene>
    <name evidence="3" type="ORF">U9M48_022590</name>
</gene>
<feature type="compositionally biased region" description="Low complexity" evidence="1">
    <location>
        <begin position="17"/>
        <end position="28"/>
    </location>
</feature>
<reference evidence="3 4" key="1">
    <citation type="submission" date="2024-02" db="EMBL/GenBank/DDBJ databases">
        <title>High-quality chromosome-scale genome assembly of Pensacola bahiagrass (Paspalum notatum Flugge var. saurae).</title>
        <authorList>
            <person name="Vega J.M."/>
            <person name="Podio M."/>
            <person name="Orjuela J."/>
            <person name="Siena L.A."/>
            <person name="Pessino S.C."/>
            <person name="Combes M.C."/>
            <person name="Mariac C."/>
            <person name="Albertini E."/>
            <person name="Pupilli F."/>
            <person name="Ortiz J.P.A."/>
            <person name="Leblanc O."/>
        </authorList>
    </citation>
    <scope>NUCLEOTIDE SEQUENCE [LARGE SCALE GENOMIC DNA]</scope>
    <source>
        <strain evidence="3">R1</strain>
        <tissue evidence="3">Leaf</tissue>
    </source>
</reference>
<feature type="non-terminal residue" evidence="3">
    <location>
        <position position="1"/>
    </location>
</feature>